<dbReference type="AlphaFoldDB" id="A0A558BYZ9"/>
<dbReference type="PROSITE" id="PS51186">
    <property type="entry name" value="GNAT"/>
    <property type="match status" value="1"/>
</dbReference>
<sequence length="197" mass="22199">MFAASPPLGSKLCVLDTARLRLRPYEASDAAAFFRVLDESRDRLRLSFPDRLRSVPTLAEAPGQLATFAHDWRTGRFYVFGIWHQQTQAYLGDICLMPQRGGQAEIGYYLAAEAEGHGYAREALGAIIRFGFEQIGATHLLIRCFVDNVRAQQVARAHGFRLLGEEPASESRSWFRFNLWDTSPPLPAILHFTLARC</sequence>
<feature type="domain" description="N-acetyltransferase" evidence="4">
    <location>
        <begin position="20"/>
        <end position="182"/>
    </location>
</feature>
<protein>
    <submittedName>
        <fullName evidence="5">GNAT family N-acetyltransferase</fullName>
    </submittedName>
</protein>
<dbReference type="SUPFAM" id="SSF55729">
    <property type="entry name" value="Acyl-CoA N-acyltransferases (Nat)"/>
    <property type="match status" value="1"/>
</dbReference>
<comment type="similarity">
    <text evidence="3">Belongs to the acetyltransferase family. RimJ subfamily.</text>
</comment>
<dbReference type="OrthoDB" id="9795188at2"/>
<dbReference type="Proteomes" id="UP000317624">
    <property type="component" value="Unassembled WGS sequence"/>
</dbReference>
<dbReference type="GO" id="GO:0005737">
    <property type="term" value="C:cytoplasm"/>
    <property type="evidence" value="ECO:0007669"/>
    <property type="project" value="TreeGrafter"/>
</dbReference>
<evidence type="ECO:0000313" key="5">
    <source>
        <dbReference type="EMBL" id="TVT41738.1"/>
    </source>
</evidence>
<dbReference type="PANTHER" id="PTHR43792:SF8">
    <property type="entry name" value="[RIBOSOMAL PROTEIN US5]-ALANINE N-ACETYLTRANSFERASE"/>
    <property type="match status" value="1"/>
</dbReference>
<dbReference type="Pfam" id="PF13302">
    <property type="entry name" value="Acetyltransf_3"/>
    <property type="match status" value="1"/>
</dbReference>
<keyword evidence="2" id="KW-0012">Acyltransferase</keyword>
<keyword evidence="6" id="KW-1185">Reference proteome</keyword>
<reference evidence="5 6" key="1">
    <citation type="submission" date="2019-07" db="EMBL/GenBank/DDBJ databases">
        <title>Hymenobacter sp. straun FUR1 Genome sequencing and assembly.</title>
        <authorList>
            <person name="Chhetri G."/>
        </authorList>
    </citation>
    <scope>NUCLEOTIDE SEQUENCE [LARGE SCALE GENOMIC DNA]</scope>
    <source>
        <strain evidence="5 6">Fur1</strain>
    </source>
</reference>
<dbReference type="InterPro" id="IPR016181">
    <property type="entry name" value="Acyl_CoA_acyltransferase"/>
</dbReference>
<dbReference type="EMBL" id="VMRJ01000002">
    <property type="protein sequence ID" value="TVT41738.1"/>
    <property type="molecule type" value="Genomic_DNA"/>
</dbReference>
<evidence type="ECO:0000259" key="4">
    <source>
        <dbReference type="PROSITE" id="PS51186"/>
    </source>
</evidence>
<keyword evidence="1 5" id="KW-0808">Transferase</keyword>
<dbReference type="RefSeq" id="WP_144846999.1">
    <property type="nucleotide sequence ID" value="NZ_VMRJ01000002.1"/>
</dbReference>
<proteinExistence type="inferred from homology"/>
<gene>
    <name evidence="5" type="ORF">FNT36_09950</name>
</gene>
<evidence type="ECO:0000256" key="3">
    <source>
        <dbReference type="ARBA" id="ARBA00038502"/>
    </source>
</evidence>
<comment type="caution">
    <text evidence="5">The sequence shown here is derived from an EMBL/GenBank/DDBJ whole genome shotgun (WGS) entry which is preliminary data.</text>
</comment>
<evidence type="ECO:0000256" key="1">
    <source>
        <dbReference type="ARBA" id="ARBA00022679"/>
    </source>
</evidence>
<dbReference type="Gene3D" id="3.40.630.30">
    <property type="match status" value="1"/>
</dbReference>
<evidence type="ECO:0000256" key="2">
    <source>
        <dbReference type="ARBA" id="ARBA00023315"/>
    </source>
</evidence>
<evidence type="ECO:0000313" key="6">
    <source>
        <dbReference type="Proteomes" id="UP000317624"/>
    </source>
</evidence>
<accession>A0A558BYZ9</accession>
<name>A0A558BYZ9_9BACT</name>
<dbReference type="GO" id="GO:0008999">
    <property type="term" value="F:protein-N-terminal-alanine acetyltransferase activity"/>
    <property type="evidence" value="ECO:0007669"/>
    <property type="project" value="TreeGrafter"/>
</dbReference>
<dbReference type="PANTHER" id="PTHR43792">
    <property type="entry name" value="GNAT FAMILY, PUTATIVE (AFU_ORTHOLOGUE AFUA_3G00765)-RELATED-RELATED"/>
    <property type="match status" value="1"/>
</dbReference>
<dbReference type="InterPro" id="IPR000182">
    <property type="entry name" value="GNAT_dom"/>
</dbReference>
<dbReference type="InterPro" id="IPR051531">
    <property type="entry name" value="N-acetyltransferase"/>
</dbReference>
<organism evidence="5 6">
    <name type="scientific">Hymenobacter setariae</name>
    <dbReference type="NCBI Taxonomy" id="2594794"/>
    <lineage>
        <taxon>Bacteria</taxon>
        <taxon>Pseudomonadati</taxon>
        <taxon>Bacteroidota</taxon>
        <taxon>Cytophagia</taxon>
        <taxon>Cytophagales</taxon>
        <taxon>Hymenobacteraceae</taxon>
        <taxon>Hymenobacter</taxon>
    </lineage>
</organism>